<keyword evidence="1" id="KW-0472">Membrane</keyword>
<evidence type="ECO:0000313" key="2">
    <source>
        <dbReference type="EMBL" id="HFI92837.1"/>
    </source>
</evidence>
<gene>
    <name evidence="2" type="ORF">ENS31_15070</name>
</gene>
<name>A0A7V3E8W5_9BACT</name>
<dbReference type="EMBL" id="DSUJ01000012">
    <property type="protein sequence ID" value="HFI92837.1"/>
    <property type="molecule type" value="Genomic_DNA"/>
</dbReference>
<dbReference type="RefSeq" id="WP_304146943.1">
    <property type="nucleotide sequence ID" value="NZ_JAOAIE010000102.1"/>
</dbReference>
<protein>
    <submittedName>
        <fullName evidence="2">Uncharacterized protein</fullName>
    </submittedName>
</protein>
<keyword evidence="1" id="KW-1133">Transmembrane helix</keyword>
<evidence type="ECO:0000256" key="1">
    <source>
        <dbReference type="SAM" id="Phobius"/>
    </source>
</evidence>
<organism evidence="2">
    <name type="scientific">Ignavibacterium album</name>
    <dbReference type="NCBI Taxonomy" id="591197"/>
    <lineage>
        <taxon>Bacteria</taxon>
        <taxon>Pseudomonadati</taxon>
        <taxon>Ignavibacteriota</taxon>
        <taxon>Ignavibacteria</taxon>
        <taxon>Ignavibacteriales</taxon>
        <taxon>Ignavibacteriaceae</taxon>
        <taxon>Ignavibacterium</taxon>
    </lineage>
</organism>
<sequence>MGEIVFWTIIRTAFLILLLWISKDVWGEKYFWLIVSLSFYLFVISPAISFYRRFVEKNKEVLESSLCSSCKHFDESAVLCMKYDKHPTENFIPCEGSAWEPKG</sequence>
<feature type="transmembrane region" description="Helical" evidence="1">
    <location>
        <begin position="29"/>
        <end position="51"/>
    </location>
</feature>
<proteinExistence type="predicted"/>
<comment type="caution">
    <text evidence="2">The sequence shown here is derived from an EMBL/GenBank/DDBJ whole genome shotgun (WGS) entry which is preliminary data.</text>
</comment>
<keyword evidence="1" id="KW-0812">Transmembrane</keyword>
<dbReference type="AlphaFoldDB" id="A0A7V3E8W5"/>
<feature type="transmembrane region" description="Helical" evidence="1">
    <location>
        <begin position="5"/>
        <end position="23"/>
    </location>
</feature>
<accession>A0A7V3E8W5</accession>
<reference evidence="2" key="1">
    <citation type="journal article" date="2020" name="mSystems">
        <title>Genome- and Community-Level Interaction Insights into Carbon Utilization and Element Cycling Functions of Hydrothermarchaeota in Hydrothermal Sediment.</title>
        <authorList>
            <person name="Zhou Z."/>
            <person name="Liu Y."/>
            <person name="Xu W."/>
            <person name="Pan J."/>
            <person name="Luo Z.H."/>
            <person name="Li M."/>
        </authorList>
    </citation>
    <scope>NUCLEOTIDE SEQUENCE [LARGE SCALE GENOMIC DNA]</scope>
    <source>
        <strain evidence="2">SpSt-479</strain>
    </source>
</reference>